<gene>
    <name evidence="5" type="primary">rps12</name>
</gene>
<evidence type="ECO:0000256" key="2">
    <source>
        <dbReference type="ARBA" id="ARBA00022980"/>
    </source>
</evidence>
<proteinExistence type="inferred from homology"/>
<dbReference type="GO" id="GO:0003735">
    <property type="term" value="F:structural constituent of ribosome"/>
    <property type="evidence" value="ECO:0007669"/>
    <property type="project" value="InterPro"/>
</dbReference>
<sequence length="127" mass="14590">MSTINQLLNNSRINKKKKSKTLILNKNPQKKGFCLKFFIITPKKPNSGQRKVVRLRLTNKKEVTVYVPGNNMFVAPYSDVLIRGGNTPDLPGIKYKVILGKLSMMYCHTRKNRKSKYGIKKSYKNVT</sequence>
<name>A0A385GNJ4_9APIC</name>
<organism evidence="5">
    <name type="scientific">Babesia duncani</name>
    <dbReference type="NCBI Taxonomy" id="323732"/>
    <lineage>
        <taxon>Eukaryota</taxon>
        <taxon>Sar</taxon>
        <taxon>Alveolata</taxon>
        <taxon>Apicomplexa</taxon>
        <taxon>Aconoidasida</taxon>
        <taxon>Piroplasmida</taxon>
        <taxon>Babesiidae</taxon>
        <taxon>Babesia</taxon>
    </lineage>
</organism>
<dbReference type="GO" id="GO:0015935">
    <property type="term" value="C:small ribosomal subunit"/>
    <property type="evidence" value="ECO:0007669"/>
    <property type="project" value="InterPro"/>
</dbReference>
<dbReference type="NCBIfam" id="TIGR00981">
    <property type="entry name" value="rpsL_bact"/>
    <property type="match status" value="1"/>
</dbReference>
<dbReference type="InterPro" id="IPR005679">
    <property type="entry name" value="Ribosomal_uS12_bac"/>
</dbReference>
<dbReference type="SUPFAM" id="SSF50249">
    <property type="entry name" value="Nucleic acid-binding proteins"/>
    <property type="match status" value="1"/>
</dbReference>
<dbReference type="Gene3D" id="2.40.50.140">
    <property type="entry name" value="Nucleic acid-binding proteins"/>
    <property type="match status" value="1"/>
</dbReference>
<accession>A0A385GNJ4</accession>
<reference evidence="5" key="1">
    <citation type="journal article" date="2018" name="Int. J. Parasitol.">
        <title>Insights into the evolution and drug susceptibility of Babesia duncani from the sequence of its mitochondrial and apicoplast genomes.</title>
        <authorList>
            <person name="Virji A.Z."/>
            <person name="Thekkiniath J."/>
            <person name="Ma W."/>
            <person name="Lawres L."/>
            <person name="Knight J."/>
            <person name="Swei A."/>
            <person name="Roch K.L."/>
            <person name="Ben Mamoun C."/>
        </authorList>
    </citation>
    <scope>NUCLEOTIDE SEQUENCE</scope>
    <source>
        <strain evidence="5">WA-1</strain>
    </source>
</reference>
<dbReference type="PANTHER" id="PTHR11652">
    <property type="entry name" value="30S RIBOSOMAL PROTEIN S12 FAMILY MEMBER"/>
    <property type="match status" value="1"/>
</dbReference>
<keyword evidence="3 4" id="KW-0687">Ribonucleoprotein</keyword>
<dbReference type="Pfam" id="PF00164">
    <property type="entry name" value="Ribosom_S12_S23"/>
    <property type="match status" value="1"/>
</dbReference>
<dbReference type="EMBL" id="MH107388">
    <property type="protein sequence ID" value="AXX76200.1"/>
    <property type="molecule type" value="Genomic_DNA"/>
</dbReference>
<dbReference type="VEuPathDB" id="PiroplasmaDB:BdWA1_001124"/>
<comment type="similarity">
    <text evidence="1 4">Belongs to the universal ribosomal protein uS12 family.</text>
</comment>
<evidence type="ECO:0000256" key="3">
    <source>
        <dbReference type="ARBA" id="ARBA00023274"/>
    </source>
</evidence>
<protein>
    <submittedName>
        <fullName evidence="5">Ribosomal protein 12</fullName>
    </submittedName>
</protein>
<keyword evidence="2 4" id="KW-0689">Ribosomal protein</keyword>
<dbReference type="AlphaFoldDB" id="A0A385GNJ4"/>
<dbReference type="InterPro" id="IPR012340">
    <property type="entry name" value="NA-bd_OB-fold"/>
</dbReference>
<evidence type="ECO:0000313" key="5">
    <source>
        <dbReference type="EMBL" id="AXX76200.1"/>
    </source>
</evidence>
<dbReference type="PIRSF" id="PIRSF002133">
    <property type="entry name" value="Ribosomal_S12/S23"/>
    <property type="match status" value="1"/>
</dbReference>
<dbReference type="InterPro" id="IPR006032">
    <property type="entry name" value="Ribosomal_uS12"/>
</dbReference>
<evidence type="ECO:0000256" key="4">
    <source>
        <dbReference type="RuleBase" id="RU003622"/>
    </source>
</evidence>
<dbReference type="PRINTS" id="PR01034">
    <property type="entry name" value="RIBOSOMALS12"/>
</dbReference>
<dbReference type="GO" id="GO:0006412">
    <property type="term" value="P:translation"/>
    <property type="evidence" value="ECO:0007669"/>
    <property type="project" value="InterPro"/>
</dbReference>
<evidence type="ECO:0000256" key="1">
    <source>
        <dbReference type="ARBA" id="ARBA00005657"/>
    </source>
</evidence>